<feature type="coiled-coil region" evidence="1">
    <location>
        <begin position="103"/>
        <end position="130"/>
    </location>
</feature>
<feature type="transmembrane region" description="Helical" evidence="2">
    <location>
        <begin position="186"/>
        <end position="206"/>
    </location>
</feature>
<comment type="caution">
    <text evidence="4">The sequence shown here is derived from an EMBL/GenBank/DDBJ whole genome shotgun (WGS) entry which is preliminary data.</text>
</comment>
<keyword evidence="3" id="KW-0732">Signal</keyword>
<protein>
    <recommendedName>
        <fullName evidence="6">Lipoprotein</fullName>
    </recommendedName>
</protein>
<sequence>MNRTFCVALSLSIIASSLTACATPATKAPISGPQIYGYTLYKPLSSDELNALTNTGFETLAGARVFQRDDGHSGEINVFLDSRNRPSVINKTSRVFTSEGECESELKTQMRDLQQRIDSHNNTIAQSERDTHTPRGRYVSLSHEACRVHQGDQAEHYRYALSVSKRQEPATSTSGLGKKVDDAYTGVWMTVFMVVLSPFVLIGAAVSKAID</sequence>
<feature type="signal peptide" evidence="3">
    <location>
        <begin position="1"/>
        <end position="22"/>
    </location>
</feature>
<evidence type="ECO:0000313" key="5">
    <source>
        <dbReference type="Proteomes" id="UP001609821"/>
    </source>
</evidence>
<feature type="chain" id="PRO_5047385058" description="Lipoprotein" evidence="3">
    <location>
        <begin position="23"/>
        <end position="211"/>
    </location>
</feature>
<dbReference type="Proteomes" id="UP001609821">
    <property type="component" value="Unassembled WGS sequence"/>
</dbReference>
<keyword evidence="2" id="KW-0812">Transmembrane</keyword>
<name>A0ABW7M7L5_9PSED</name>
<keyword evidence="2" id="KW-1133">Transmembrane helix</keyword>
<keyword evidence="1" id="KW-0175">Coiled coil</keyword>
<gene>
    <name evidence="4" type="ORF">ACHMWK_20535</name>
</gene>
<reference evidence="4 5" key="1">
    <citation type="submission" date="2024-10" db="EMBL/GenBank/DDBJ databases">
        <title>Aeromonas and Pseudomonas from the Cagarras Archipelago, Rio de Janeiro, Brazil.</title>
        <authorList>
            <person name="Canellas A.L.B."/>
            <person name="Laport M.S."/>
        </authorList>
    </citation>
    <scope>NUCLEOTIDE SEQUENCE [LARGE SCALE GENOMIC DNA]</scope>
    <source>
        <strain evidence="4 5">CPF-4</strain>
    </source>
</reference>
<dbReference type="PROSITE" id="PS51257">
    <property type="entry name" value="PROKAR_LIPOPROTEIN"/>
    <property type="match status" value="1"/>
</dbReference>
<evidence type="ECO:0000256" key="2">
    <source>
        <dbReference type="SAM" id="Phobius"/>
    </source>
</evidence>
<accession>A0ABW7M7L5</accession>
<dbReference type="RefSeq" id="WP_395247500.1">
    <property type="nucleotide sequence ID" value="NZ_JBINXA010000038.1"/>
</dbReference>
<proteinExistence type="predicted"/>
<keyword evidence="2" id="KW-0472">Membrane</keyword>
<evidence type="ECO:0000313" key="4">
    <source>
        <dbReference type="EMBL" id="MFH6568353.1"/>
    </source>
</evidence>
<organism evidence="4 5">
    <name type="scientific">Pseudomonas kulmbachensis</name>
    <dbReference type="NCBI Taxonomy" id="3043408"/>
    <lineage>
        <taxon>Bacteria</taxon>
        <taxon>Pseudomonadati</taxon>
        <taxon>Pseudomonadota</taxon>
        <taxon>Gammaproteobacteria</taxon>
        <taxon>Pseudomonadales</taxon>
        <taxon>Pseudomonadaceae</taxon>
        <taxon>Pseudomonas</taxon>
    </lineage>
</organism>
<keyword evidence="5" id="KW-1185">Reference proteome</keyword>
<evidence type="ECO:0008006" key="6">
    <source>
        <dbReference type="Google" id="ProtNLM"/>
    </source>
</evidence>
<dbReference type="EMBL" id="JBINXB010000041">
    <property type="protein sequence ID" value="MFH6568353.1"/>
    <property type="molecule type" value="Genomic_DNA"/>
</dbReference>
<evidence type="ECO:0000256" key="3">
    <source>
        <dbReference type="SAM" id="SignalP"/>
    </source>
</evidence>
<evidence type="ECO:0000256" key="1">
    <source>
        <dbReference type="SAM" id="Coils"/>
    </source>
</evidence>